<gene>
    <name evidence="11" type="ORF">IV203_015904</name>
</gene>
<evidence type="ECO:0000256" key="5">
    <source>
        <dbReference type="ARBA" id="ARBA00023242"/>
    </source>
</evidence>
<evidence type="ECO:0000256" key="7">
    <source>
        <dbReference type="SAM" id="Phobius"/>
    </source>
</evidence>
<comment type="subcellular location">
    <subcellularLocation>
        <location evidence="1">Nucleus</location>
    </subcellularLocation>
</comment>
<keyword evidence="7" id="KW-0812">Transmembrane</keyword>
<keyword evidence="4 6" id="KW-0520">NAD</keyword>
<organism evidence="11 12">
    <name type="scientific">Nitzschia inconspicua</name>
    <dbReference type="NCBI Taxonomy" id="303405"/>
    <lineage>
        <taxon>Eukaryota</taxon>
        <taxon>Sar</taxon>
        <taxon>Stramenopiles</taxon>
        <taxon>Ochrophyta</taxon>
        <taxon>Bacillariophyta</taxon>
        <taxon>Bacillariophyceae</taxon>
        <taxon>Bacillariophycidae</taxon>
        <taxon>Bacillariales</taxon>
        <taxon>Bacillariaceae</taxon>
        <taxon>Nitzschia</taxon>
    </lineage>
</organism>
<dbReference type="SMART" id="SM00678">
    <property type="entry name" value="WWE"/>
    <property type="match status" value="1"/>
</dbReference>
<evidence type="ECO:0000313" key="12">
    <source>
        <dbReference type="Proteomes" id="UP000693970"/>
    </source>
</evidence>
<dbReference type="Pfam" id="PF00644">
    <property type="entry name" value="PARP"/>
    <property type="match status" value="1"/>
</dbReference>
<dbReference type="GO" id="GO:0005634">
    <property type="term" value="C:nucleus"/>
    <property type="evidence" value="ECO:0007669"/>
    <property type="project" value="UniProtKB-SubCell"/>
</dbReference>
<evidence type="ECO:0000256" key="2">
    <source>
        <dbReference type="ARBA" id="ARBA00022676"/>
    </source>
</evidence>
<dbReference type="InterPro" id="IPR012317">
    <property type="entry name" value="Poly(ADP-ribose)pol_cat_dom"/>
</dbReference>
<dbReference type="InterPro" id="IPR004170">
    <property type="entry name" value="WWE_dom"/>
</dbReference>
<dbReference type="EMBL" id="JAGRRH010000014">
    <property type="protein sequence ID" value="KAG7359315.1"/>
    <property type="molecule type" value="Genomic_DNA"/>
</dbReference>
<feature type="transmembrane region" description="Helical" evidence="7">
    <location>
        <begin position="491"/>
        <end position="511"/>
    </location>
</feature>
<dbReference type="PANTHER" id="PTHR14453">
    <property type="entry name" value="PARP/ZINC FINGER CCCH TYPE DOMAIN CONTAINING PROTEIN"/>
    <property type="match status" value="1"/>
</dbReference>
<dbReference type="InterPro" id="IPR018123">
    <property type="entry name" value="WWE-dom_subgr"/>
</dbReference>
<dbReference type="CDD" id="cd01439">
    <property type="entry name" value="TCCD_inducible_PARP_like"/>
    <property type="match status" value="1"/>
</dbReference>
<evidence type="ECO:0000259" key="9">
    <source>
        <dbReference type="PROSITE" id="PS50918"/>
    </source>
</evidence>
<accession>A0A9K3LBD8</accession>
<dbReference type="Proteomes" id="UP000693970">
    <property type="component" value="Unassembled WGS sequence"/>
</dbReference>
<evidence type="ECO:0000256" key="3">
    <source>
        <dbReference type="ARBA" id="ARBA00022679"/>
    </source>
</evidence>
<keyword evidence="5" id="KW-0539">Nucleus</keyword>
<feature type="domain" description="WWE" evidence="9">
    <location>
        <begin position="570"/>
        <end position="663"/>
    </location>
</feature>
<keyword evidence="12" id="KW-1185">Reference proteome</keyword>
<feature type="domain" description="PARP catalytic" evidence="10">
    <location>
        <begin position="790"/>
        <end position="998"/>
    </location>
</feature>
<dbReference type="PROSITE" id="PS50918">
    <property type="entry name" value="WWE"/>
    <property type="match status" value="1"/>
</dbReference>
<keyword evidence="7" id="KW-1133">Transmembrane helix</keyword>
<feature type="chain" id="PRO_5039931883" description="Poly [ADP-ribose] polymerase" evidence="8">
    <location>
        <begin position="21"/>
        <end position="998"/>
    </location>
</feature>
<evidence type="ECO:0000313" key="11">
    <source>
        <dbReference type="EMBL" id="KAG7359315.1"/>
    </source>
</evidence>
<keyword evidence="3 6" id="KW-0808">Transferase</keyword>
<dbReference type="EC" id="2.4.2.-" evidence="6"/>
<keyword evidence="7" id="KW-0472">Membrane</keyword>
<name>A0A9K3LBD8_9STRA</name>
<dbReference type="InterPro" id="IPR052056">
    <property type="entry name" value="Mono-ARTD/PARP"/>
</dbReference>
<comment type="caution">
    <text evidence="11">The sequence shown here is derived from an EMBL/GenBank/DDBJ whole genome shotgun (WGS) entry which is preliminary data.</text>
</comment>
<dbReference type="GO" id="GO:0010629">
    <property type="term" value="P:negative regulation of gene expression"/>
    <property type="evidence" value="ECO:0007669"/>
    <property type="project" value="TreeGrafter"/>
</dbReference>
<dbReference type="GO" id="GO:0003950">
    <property type="term" value="F:NAD+ poly-ADP-ribosyltransferase activity"/>
    <property type="evidence" value="ECO:0007669"/>
    <property type="project" value="UniProtKB-UniRule"/>
</dbReference>
<dbReference type="AlphaFoldDB" id="A0A9K3LBD8"/>
<dbReference type="GO" id="GO:0005737">
    <property type="term" value="C:cytoplasm"/>
    <property type="evidence" value="ECO:0007669"/>
    <property type="project" value="TreeGrafter"/>
</dbReference>
<keyword evidence="11" id="KW-0675">Receptor</keyword>
<dbReference type="InterPro" id="IPR001828">
    <property type="entry name" value="ANF_lig-bd_rcpt"/>
</dbReference>
<reference evidence="11" key="1">
    <citation type="journal article" date="2021" name="Sci. Rep.">
        <title>Diploid genomic architecture of Nitzschia inconspicua, an elite biomass production diatom.</title>
        <authorList>
            <person name="Oliver A."/>
            <person name="Podell S."/>
            <person name="Pinowska A."/>
            <person name="Traller J.C."/>
            <person name="Smith S.R."/>
            <person name="McClure R."/>
            <person name="Beliaev A."/>
            <person name="Bohutskyi P."/>
            <person name="Hill E.A."/>
            <person name="Rabines A."/>
            <person name="Zheng H."/>
            <person name="Allen L.Z."/>
            <person name="Kuo A."/>
            <person name="Grigoriev I.V."/>
            <person name="Allen A.E."/>
            <person name="Hazlebeck D."/>
            <person name="Allen E.E."/>
        </authorList>
    </citation>
    <scope>NUCLEOTIDE SEQUENCE</scope>
    <source>
        <strain evidence="11">Hildebrandi</strain>
    </source>
</reference>
<dbReference type="Pfam" id="PF02825">
    <property type="entry name" value="WWE"/>
    <property type="match status" value="1"/>
</dbReference>
<evidence type="ECO:0000256" key="6">
    <source>
        <dbReference type="RuleBase" id="RU362114"/>
    </source>
</evidence>
<evidence type="ECO:0000256" key="4">
    <source>
        <dbReference type="ARBA" id="ARBA00023027"/>
    </source>
</evidence>
<dbReference type="PROSITE" id="PS51059">
    <property type="entry name" value="PARP_CATALYTIC"/>
    <property type="match status" value="1"/>
</dbReference>
<evidence type="ECO:0000259" key="10">
    <source>
        <dbReference type="PROSITE" id="PS51059"/>
    </source>
</evidence>
<keyword evidence="2 6" id="KW-0328">Glycosyltransferase</keyword>
<evidence type="ECO:0000256" key="1">
    <source>
        <dbReference type="ARBA" id="ARBA00004123"/>
    </source>
</evidence>
<dbReference type="Pfam" id="PF01094">
    <property type="entry name" value="ANF_receptor"/>
    <property type="match status" value="1"/>
</dbReference>
<dbReference type="GO" id="GO:0003714">
    <property type="term" value="F:transcription corepressor activity"/>
    <property type="evidence" value="ECO:0007669"/>
    <property type="project" value="TreeGrafter"/>
</dbReference>
<sequence length="998" mass="111959">MSPFFLALLLVAGLLPFTASQSFQCGSGNFSFNPLANGKECPCSVDTFLEFVESGCPVPASPKQDNETVFLGGVLDLIEFDWSMDIFQVTVDLYNQGFFLDNDGSSINKRILTYSLDNSKCDETEAIRAYWRLRTKNGNVPPDGIVGERCSGPTQELANLLGVEGIPQLSPSATSGRLSDDVRYPEFSRVVAPQNEHGEALAMRALLRSFGWSEIAILTTDKSYSQDWDTNLRKVWTGIHHDDTGSWTGVVSHSDTFRMTPDGLDIDLHSINQVFENFPSQSVRAVVLLAHNADALRILEMAAQLKFQQDTIWIGSDLNEIRTWRISSNPPPAWIGLTPYRNQNANAVAFKDRLDDFHMSKGLQPWPRLPMYAAETVDSIVLLAHAVDLTRDQSAGGNVAATVTATLRGIIYENGVSGRIEFEANGDRKDPLYSIISMGSDGEWIEVGVASTTLATADLNMNMICWGVFGCSLKEAPADTYPEPRTRLPPWAVAILLVICLALLALAFKYWRSTQSKKRLKSELGRLQKSIVGMRAAKVTYIPNSVLEDSCRRHNIESRASSRVSSLILSASPSSSGIEDARVQWCWEETREYYITHSPSEFFGDPNDCWIMYDDYCNQLLETAFKQHDGKGTISLDPMDYIVDLEAMTQTNKSTGFVRKVLRWQEPAKKATSLLSGTETESSNGSACVNFPVELLGEPQMVLIEGDLVQVSKLRDDRWAFGTKLFHADEEIVREFVKVASASSDTEIGNESDICADTGWFPHDWATRLPTGDDLGGLQKNVSDTGELEAPSHWDPIKNPLVAQRHSLDAKSPEYQRVRSAFLSTLKSKKTKIHGIERIQNMAMWQSYVVKRQTICYREAELDRPQALQRFEKCWLWHGTNREVYEKIIQQGFNRSFCGKNATVWGKGVYFARDAEYSSREAYSSPDNRGIKYVMACRVMVGEYCVGKRDAITPDLRCSRTHSLFDSTVDRLMNPSIYVTYHDAQAYPEYIIRFKFLE</sequence>
<dbReference type="OrthoDB" id="10027809at2759"/>
<keyword evidence="8" id="KW-0732">Signal</keyword>
<feature type="signal peptide" evidence="8">
    <location>
        <begin position="1"/>
        <end position="20"/>
    </location>
</feature>
<proteinExistence type="predicted"/>
<protein>
    <recommendedName>
        <fullName evidence="6">Poly [ADP-ribose] polymerase</fullName>
        <shortName evidence="6">PARP</shortName>
        <ecNumber evidence="6">2.4.2.-</ecNumber>
    </recommendedName>
</protein>
<reference evidence="11" key="2">
    <citation type="submission" date="2021-04" db="EMBL/GenBank/DDBJ databases">
        <authorList>
            <person name="Podell S."/>
        </authorList>
    </citation>
    <scope>NUCLEOTIDE SEQUENCE</scope>
    <source>
        <strain evidence="11">Hildebrandi</strain>
    </source>
</reference>
<dbReference type="GO" id="GO:0008270">
    <property type="term" value="F:zinc ion binding"/>
    <property type="evidence" value="ECO:0007669"/>
    <property type="project" value="InterPro"/>
</dbReference>
<evidence type="ECO:0000256" key="8">
    <source>
        <dbReference type="SAM" id="SignalP"/>
    </source>
</evidence>
<dbReference type="PANTHER" id="PTHR14453:SF67">
    <property type="entry name" value="POLY [ADP-RIBOSE] POLYMERASE"/>
    <property type="match status" value="1"/>
</dbReference>